<dbReference type="Proteomes" id="UP000326907">
    <property type="component" value="Unassembled WGS sequence"/>
</dbReference>
<feature type="DNA-binding region" description="OmpR/PhoB-type" evidence="4">
    <location>
        <begin position="1"/>
        <end position="96"/>
    </location>
</feature>
<sequence length="1108" mass="118555">MRFGVLGPLAVWTADGRTVRVPELKVRALLALLLVEQGRPVSADRLIDALWGANPPGNPTGLLQTKVWQLRRALEDAEPGGRELVVSLAPGYLLRAEGDAVDSGRFHRLTAGARAAGDPRERAALLADALAVWRGPAFADFADEEFARTARDRLDEQRLTALEEQAEVRLELGEHALVADELGDLVAQHPLRERLRAAQVRALYLAGRQAAALSSYAELREQLAENLGVDPGPGLEALHRSILGQDPQLTAAPSSATSAVRPATNIPAALTELIGRSGAMDQLRTLLAANRLVTLTGAGGVGKTRLALAMASEVVDRFPGGVRLAEFAVLDPAPGPAGRAGAAASPAGVHEVVGAVLGVRDDAGPNPGGGAPLSAVDRLAHALGDEPALLVLDNCEHVIEDAAELAERLLKAAPRLRILATSRKPLGITGEHLQEVPPLRHPGPASDLGPAAVRRFSAVRLFEARAAAAAPRFVLDRSNVAAVVSICRRLDGIPLALEMAATRVRSLGVAELEARLDDRFPLLATGSRSAPERQRTLRSVIDWSWGLLDEEERTVLRRLAVHSDGATLDAAEVVCGAGGPDRAPVVDLLARLVDCSLVVMAEGTDGPRYRLLESVAAYCTERLRENGEFDEVRRLHRAYYTELAERADPHLRGHGQRQWLCRMDTETANLRAALDSAVRDGDADLALRLVNAVAWYWRLRGRNQEAERSLALALSVADEAGLPVAEGADARAQAVARATAWLGGFRLAVHGSTDPRAVYEAALRPYAAVDDPAGRARSQWFLASHLYGIRDVAPSTELVARALDGFRSLGDRWGMAAALDSRTYHGMLRGDFGAVRRDGEQSLALFRDLGDQWGQLQAMVPLQTLAEAVGDYAYAGRLYRDGLRMAEDLGLWRDVAFQLSGLGRLALLTGDLPGARELHERARRLAAEQSDTFGEQYAEIGLGLGARRAGELDAAEAHLRHVLELHRRMGYEPETPPLVLAELGFVAELRGDAGEALRLQRKGLAVARATGDPRAVALALEGLAGAELLSGRPEAAARHLGAAAAARDTVGLPLPDAERHDIDRIATRAVEVLGRAAYATLFASGGEPAEQLLGQGERFLGQVEPFLT</sequence>
<dbReference type="CDD" id="cd15831">
    <property type="entry name" value="BTAD"/>
    <property type="match status" value="1"/>
</dbReference>
<organism evidence="6 7">
    <name type="scientific">Streptomyces arboris</name>
    <dbReference type="NCBI Taxonomy" id="2600619"/>
    <lineage>
        <taxon>Bacteria</taxon>
        <taxon>Bacillati</taxon>
        <taxon>Actinomycetota</taxon>
        <taxon>Actinomycetes</taxon>
        <taxon>Kitasatosporales</taxon>
        <taxon>Streptomycetaceae</taxon>
        <taxon>Streptomyces</taxon>
    </lineage>
</organism>
<keyword evidence="7" id="KW-1185">Reference proteome</keyword>
<dbReference type="InterPro" id="IPR027417">
    <property type="entry name" value="P-loop_NTPase"/>
</dbReference>
<keyword evidence="2" id="KW-0902">Two-component regulatory system</keyword>
<dbReference type="PANTHER" id="PTHR47691">
    <property type="entry name" value="REGULATOR-RELATED"/>
    <property type="match status" value="1"/>
</dbReference>
<dbReference type="RefSeq" id="WP_151511628.1">
    <property type="nucleotide sequence ID" value="NZ_VYUA01000018.1"/>
</dbReference>
<dbReference type="PRINTS" id="PR00364">
    <property type="entry name" value="DISEASERSIST"/>
</dbReference>
<evidence type="ECO:0000256" key="3">
    <source>
        <dbReference type="ARBA" id="ARBA00023125"/>
    </source>
</evidence>
<feature type="domain" description="OmpR/PhoB-type" evidence="5">
    <location>
        <begin position="1"/>
        <end position="96"/>
    </location>
</feature>
<dbReference type="InterPro" id="IPR016032">
    <property type="entry name" value="Sig_transdc_resp-reg_C-effctor"/>
</dbReference>
<dbReference type="InterPro" id="IPR036388">
    <property type="entry name" value="WH-like_DNA-bd_sf"/>
</dbReference>
<dbReference type="InterPro" id="IPR005158">
    <property type="entry name" value="BTAD"/>
</dbReference>
<dbReference type="SUPFAM" id="SSF48452">
    <property type="entry name" value="TPR-like"/>
    <property type="match status" value="3"/>
</dbReference>
<dbReference type="Pfam" id="PF03704">
    <property type="entry name" value="BTAD"/>
    <property type="match status" value="1"/>
</dbReference>
<dbReference type="SUPFAM" id="SSF52540">
    <property type="entry name" value="P-loop containing nucleoside triphosphate hydrolases"/>
    <property type="match status" value="1"/>
</dbReference>
<dbReference type="SUPFAM" id="SSF46894">
    <property type="entry name" value="C-terminal effector domain of the bipartite response regulators"/>
    <property type="match status" value="1"/>
</dbReference>
<name>A0A5N5EIJ3_9ACTN</name>
<dbReference type="GO" id="GO:0000160">
    <property type="term" value="P:phosphorelay signal transduction system"/>
    <property type="evidence" value="ECO:0007669"/>
    <property type="project" value="UniProtKB-KW"/>
</dbReference>
<dbReference type="GO" id="GO:0003677">
    <property type="term" value="F:DNA binding"/>
    <property type="evidence" value="ECO:0007669"/>
    <property type="project" value="UniProtKB-UniRule"/>
</dbReference>
<dbReference type="PROSITE" id="PS51755">
    <property type="entry name" value="OMPR_PHOB"/>
    <property type="match status" value="1"/>
</dbReference>
<dbReference type="Gene3D" id="3.40.50.300">
    <property type="entry name" value="P-loop containing nucleotide triphosphate hydrolases"/>
    <property type="match status" value="1"/>
</dbReference>
<dbReference type="SMART" id="SM00862">
    <property type="entry name" value="Trans_reg_C"/>
    <property type="match status" value="1"/>
</dbReference>
<evidence type="ECO:0000313" key="7">
    <source>
        <dbReference type="Proteomes" id="UP000326907"/>
    </source>
</evidence>
<accession>A0A5N5EIJ3</accession>
<keyword evidence="3 4" id="KW-0238">DNA-binding</keyword>
<dbReference type="EMBL" id="VYUA01000018">
    <property type="protein sequence ID" value="KAB2590686.1"/>
    <property type="molecule type" value="Genomic_DNA"/>
</dbReference>
<dbReference type="InterPro" id="IPR011990">
    <property type="entry name" value="TPR-like_helical_dom_sf"/>
</dbReference>
<dbReference type="GO" id="GO:0006355">
    <property type="term" value="P:regulation of DNA-templated transcription"/>
    <property type="evidence" value="ECO:0007669"/>
    <property type="project" value="InterPro"/>
</dbReference>
<dbReference type="Pfam" id="PF00486">
    <property type="entry name" value="Trans_reg_C"/>
    <property type="match status" value="1"/>
</dbReference>
<evidence type="ECO:0000259" key="5">
    <source>
        <dbReference type="PROSITE" id="PS51755"/>
    </source>
</evidence>
<dbReference type="InterPro" id="IPR058852">
    <property type="entry name" value="HTH_77"/>
</dbReference>
<dbReference type="AlphaFoldDB" id="A0A5N5EIJ3"/>
<comment type="caution">
    <text evidence="6">The sequence shown here is derived from an EMBL/GenBank/DDBJ whole genome shotgun (WGS) entry which is preliminary data.</text>
</comment>
<reference evidence="6 7" key="1">
    <citation type="submission" date="2019-09" db="EMBL/GenBank/DDBJ databases">
        <authorList>
            <person name="Liu P."/>
        </authorList>
    </citation>
    <scope>NUCLEOTIDE SEQUENCE [LARGE SCALE GENOMIC DNA]</scope>
    <source>
        <strain evidence="6 7">TRM68085</strain>
    </source>
</reference>
<evidence type="ECO:0000256" key="2">
    <source>
        <dbReference type="ARBA" id="ARBA00023012"/>
    </source>
</evidence>
<dbReference type="SMART" id="SM01043">
    <property type="entry name" value="BTAD"/>
    <property type="match status" value="1"/>
</dbReference>
<proteinExistence type="inferred from homology"/>
<comment type="similarity">
    <text evidence="1">Belongs to the AfsR/DnrI/RedD regulatory family.</text>
</comment>
<evidence type="ECO:0000313" key="6">
    <source>
        <dbReference type="EMBL" id="KAB2590686.1"/>
    </source>
</evidence>
<dbReference type="Pfam" id="PF25872">
    <property type="entry name" value="HTH_77"/>
    <property type="match status" value="1"/>
</dbReference>
<dbReference type="Gene3D" id="1.10.10.10">
    <property type="entry name" value="Winged helix-like DNA-binding domain superfamily/Winged helix DNA-binding domain"/>
    <property type="match status" value="1"/>
</dbReference>
<evidence type="ECO:0000256" key="1">
    <source>
        <dbReference type="ARBA" id="ARBA00005820"/>
    </source>
</evidence>
<gene>
    <name evidence="6" type="ORF">F5983_20545</name>
</gene>
<protein>
    <submittedName>
        <fullName evidence="6">AfsR/SARP family transcriptional regulator</fullName>
    </submittedName>
</protein>
<dbReference type="InterPro" id="IPR001867">
    <property type="entry name" value="OmpR/PhoB-type_DNA-bd"/>
</dbReference>
<dbReference type="Gene3D" id="1.25.40.10">
    <property type="entry name" value="Tetratricopeptide repeat domain"/>
    <property type="match status" value="3"/>
</dbReference>
<evidence type="ECO:0000256" key="4">
    <source>
        <dbReference type="PROSITE-ProRule" id="PRU01091"/>
    </source>
</evidence>
<dbReference type="PANTHER" id="PTHR47691:SF3">
    <property type="entry name" value="HTH-TYPE TRANSCRIPTIONAL REGULATOR RV0890C-RELATED"/>
    <property type="match status" value="1"/>
</dbReference>